<gene>
    <name evidence="2" type="ORF">SAMN04515671_0078</name>
</gene>
<name>A0A1H0HIN1_9ACTN</name>
<dbReference type="RefSeq" id="WP_157695081.1">
    <property type="nucleotide sequence ID" value="NZ_LT629710.1"/>
</dbReference>
<evidence type="ECO:0000313" key="3">
    <source>
        <dbReference type="Proteomes" id="UP000198741"/>
    </source>
</evidence>
<evidence type="ECO:0000313" key="2">
    <source>
        <dbReference type="EMBL" id="SDO18701.1"/>
    </source>
</evidence>
<dbReference type="OrthoDB" id="5146773at2"/>
<protein>
    <submittedName>
        <fullName evidence="2">Uncharacterized protein</fullName>
    </submittedName>
</protein>
<keyword evidence="3" id="KW-1185">Reference proteome</keyword>
<feature type="region of interest" description="Disordered" evidence="1">
    <location>
        <begin position="314"/>
        <end position="336"/>
    </location>
</feature>
<dbReference type="STRING" id="1090615.SAMN04515671_0078"/>
<proteinExistence type="predicted"/>
<dbReference type="EMBL" id="LT629710">
    <property type="protein sequence ID" value="SDO18701.1"/>
    <property type="molecule type" value="Genomic_DNA"/>
</dbReference>
<dbReference type="Proteomes" id="UP000198741">
    <property type="component" value="Chromosome I"/>
</dbReference>
<reference evidence="2 3" key="1">
    <citation type="submission" date="2016-10" db="EMBL/GenBank/DDBJ databases">
        <authorList>
            <person name="de Groot N.N."/>
        </authorList>
    </citation>
    <scope>NUCLEOTIDE SEQUENCE [LARGE SCALE GENOMIC DNA]</scope>
    <source>
        <strain evidence="3">P4-7,KCTC 19426,CECT 7604</strain>
    </source>
</reference>
<accession>A0A1H0HIN1</accession>
<organism evidence="2 3">
    <name type="scientific">Nakamurella panacisegetis</name>
    <dbReference type="NCBI Taxonomy" id="1090615"/>
    <lineage>
        <taxon>Bacteria</taxon>
        <taxon>Bacillati</taxon>
        <taxon>Actinomycetota</taxon>
        <taxon>Actinomycetes</taxon>
        <taxon>Nakamurellales</taxon>
        <taxon>Nakamurellaceae</taxon>
        <taxon>Nakamurella</taxon>
    </lineage>
</organism>
<sequence length="336" mass="36699">MRTGLHLENYPVPRHSIFAVKLTAHAARTSKEILDVTNLDKAGHGVLEVFHRAMQRYKSMPVSESDLVDTKAQRFVTVEEVVPLGQWVQASIDSGHYGQPGRVRSAKTGEVEHIHDGESSATSIVRVLALAPPGATAVVLIFEKVGLKSVSGTVIKPLKAALKARFPALVFESETITETSAWLEDASVEKLTATYSEWVSDRAEAGEAPPISGEYVVVLRPVNGLSLWKRLRSKEITPGKLIGVPMRDEPNEAEVQVTSLGKTKTFVIGNERTPGISELVSDGSKPLTDSDFRTACFSMAKEISLRVTGQKWEGTYEHGPWDDERLKWPGGGSSDE</sequence>
<evidence type="ECO:0000256" key="1">
    <source>
        <dbReference type="SAM" id="MobiDB-lite"/>
    </source>
</evidence>
<dbReference type="AlphaFoldDB" id="A0A1H0HIN1"/>
<feature type="compositionally biased region" description="Basic and acidic residues" evidence="1">
    <location>
        <begin position="314"/>
        <end position="327"/>
    </location>
</feature>